<evidence type="ECO:0000256" key="2">
    <source>
        <dbReference type="ARBA" id="ARBA00010735"/>
    </source>
</evidence>
<accession>A0ABR7I767</accession>
<evidence type="ECO:0000256" key="8">
    <source>
        <dbReference type="SAM" id="Phobius"/>
    </source>
</evidence>
<evidence type="ECO:0000313" key="9">
    <source>
        <dbReference type="EMBL" id="MBC5752713.1"/>
    </source>
</evidence>
<proteinExistence type="inferred from homology"/>
<evidence type="ECO:0000256" key="1">
    <source>
        <dbReference type="ARBA" id="ARBA00004651"/>
    </source>
</evidence>
<keyword evidence="4" id="KW-1003">Cell membrane</keyword>
<sequence>MIESNKTWYRKGLTDGVPIALGYFAVSFTLGITAKNAGFAPFQSMLTSMLINASAGEFAGFTLIAAGAGFLEVAVMEFIANARYLLMSCALSQKLSPDTPLRHRLILGFYITDEFFGLSIARPGYLNPFYTYGMITLGGPAWALGTLLGCIMGNVLPVSIVNALSVGLYGMFLAIIIPPARKNRVIAGLVVISMAASYLFEKLPVVRDISSGIRIILLTILIAGAAAVLFPIKEESEHER</sequence>
<keyword evidence="3" id="KW-0813">Transport</keyword>
<dbReference type="EMBL" id="JACOQH010000001">
    <property type="protein sequence ID" value="MBC5752713.1"/>
    <property type="molecule type" value="Genomic_DNA"/>
</dbReference>
<feature type="transmembrane region" description="Helical" evidence="8">
    <location>
        <begin position="58"/>
        <end position="80"/>
    </location>
</feature>
<dbReference type="InterPro" id="IPR011606">
    <property type="entry name" value="Brnchd-chn_aa_trnsp_permease"/>
</dbReference>
<dbReference type="Pfam" id="PF03591">
    <property type="entry name" value="AzlC"/>
    <property type="match status" value="1"/>
</dbReference>
<feature type="transmembrane region" description="Helical" evidence="8">
    <location>
        <begin position="20"/>
        <end position="38"/>
    </location>
</feature>
<organism evidence="9 10">
    <name type="scientific">Roseburia yibonii</name>
    <dbReference type="NCBI Taxonomy" id="2763063"/>
    <lineage>
        <taxon>Bacteria</taxon>
        <taxon>Bacillati</taxon>
        <taxon>Bacillota</taxon>
        <taxon>Clostridia</taxon>
        <taxon>Lachnospirales</taxon>
        <taxon>Lachnospiraceae</taxon>
        <taxon>Roseburia</taxon>
    </lineage>
</organism>
<keyword evidence="5 8" id="KW-0812">Transmembrane</keyword>
<reference evidence="9 10" key="1">
    <citation type="submission" date="2020-08" db="EMBL/GenBank/DDBJ databases">
        <title>Genome public.</title>
        <authorList>
            <person name="Liu C."/>
            <person name="Sun Q."/>
        </authorList>
    </citation>
    <scope>NUCLEOTIDE SEQUENCE [LARGE SCALE GENOMIC DNA]</scope>
    <source>
        <strain evidence="9 10">BX0805</strain>
    </source>
</reference>
<dbReference type="Proteomes" id="UP000621540">
    <property type="component" value="Unassembled WGS sequence"/>
</dbReference>
<gene>
    <name evidence="9" type="ORF">H8Z76_01520</name>
</gene>
<protein>
    <submittedName>
        <fullName evidence="9">AzlC family ABC transporter permease</fullName>
    </submittedName>
</protein>
<evidence type="ECO:0000256" key="5">
    <source>
        <dbReference type="ARBA" id="ARBA00022692"/>
    </source>
</evidence>
<evidence type="ECO:0000256" key="3">
    <source>
        <dbReference type="ARBA" id="ARBA00022448"/>
    </source>
</evidence>
<comment type="subcellular location">
    <subcellularLocation>
        <location evidence="1">Cell membrane</location>
        <topology evidence="1">Multi-pass membrane protein</topology>
    </subcellularLocation>
</comment>
<feature type="transmembrane region" description="Helical" evidence="8">
    <location>
        <begin position="141"/>
        <end position="172"/>
    </location>
</feature>
<evidence type="ECO:0000313" key="10">
    <source>
        <dbReference type="Proteomes" id="UP000621540"/>
    </source>
</evidence>
<comment type="similarity">
    <text evidence="2">Belongs to the AzlC family.</text>
</comment>
<feature type="transmembrane region" description="Helical" evidence="8">
    <location>
        <begin position="184"/>
        <end position="200"/>
    </location>
</feature>
<keyword evidence="7 8" id="KW-0472">Membrane</keyword>
<dbReference type="PANTHER" id="PTHR34979">
    <property type="entry name" value="INNER MEMBRANE PROTEIN YGAZ"/>
    <property type="match status" value="1"/>
</dbReference>
<evidence type="ECO:0000256" key="4">
    <source>
        <dbReference type="ARBA" id="ARBA00022475"/>
    </source>
</evidence>
<dbReference type="PANTHER" id="PTHR34979:SF1">
    <property type="entry name" value="INNER MEMBRANE PROTEIN YGAZ"/>
    <property type="match status" value="1"/>
</dbReference>
<keyword evidence="10" id="KW-1185">Reference proteome</keyword>
<keyword evidence="6 8" id="KW-1133">Transmembrane helix</keyword>
<name>A0ABR7I767_9FIRM</name>
<feature type="transmembrane region" description="Helical" evidence="8">
    <location>
        <begin position="212"/>
        <end position="232"/>
    </location>
</feature>
<dbReference type="RefSeq" id="WP_022515498.1">
    <property type="nucleotide sequence ID" value="NZ_JACOQH010000001.1"/>
</dbReference>
<comment type="caution">
    <text evidence="9">The sequence shown here is derived from an EMBL/GenBank/DDBJ whole genome shotgun (WGS) entry which is preliminary data.</text>
</comment>
<evidence type="ECO:0000256" key="7">
    <source>
        <dbReference type="ARBA" id="ARBA00023136"/>
    </source>
</evidence>
<evidence type="ECO:0000256" key="6">
    <source>
        <dbReference type="ARBA" id="ARBA00022989"/>
    </source>
</evidence>